<organism evidence="2 3">
    <name type="scientific">Pleurodeles waltl</name>
    <name type="common">Iberian ribbed newt</name>
    <dbReference type="NCBI Taxonomy" id="8319"/>
    <lineage>
        <taxon>Eukaryota</taxon>
        <taxon>Metazoa</taxon>
        <taxon>Chordata</taxon>
        <taxon>Craniata</taxon>
        <taxon>Vertebrata</taxon>
        <taxon>Euteleostomi</taxon>
        <taxon>Amphibia</taxon>
        <taxon>Batrachia</taxon>
        <taxon>Caudata</taxon>
        <taxon>Salamandroidea</taxon>
        <taxon>Salamandridae</taxon>
        <taxon>Pleurodelinae</taxon>
        <taxon>Pleurodeles</taxon>
    </lineage>
</organism>
<gene>
    <name evidence="2" type="ORF">NDU88_002251</name>
</gene>
<evidence type="ECO:0000256" key="1">
    <source>
        <dbReference type="SAM" id="MobiDB-lite"/>
    </source>
</evidence>
<dbReference type="AlphaFoldDB" id="A0AAV7UXV0"/>
<evidence type="ECO:0000313" key="3">
    <source>
        <dbReference type="Proteomes" id="UP001066276"/>
    </source>
</evidence>
<reference evidence="2" key="1">
    <citation type="journal article" date="2022" name="bioRxiv">
        <title>Sequencing and chromosome-scale assembly of the giantPleurodeles waltlgenome.</title>
        <authorList>
            <person name="Brown T."/>
            <person name="Elewa A."/>
            <person name="Iarovenko S."/>
            <person name="Subramanian E."/>
            <person name="Araus A.J."/>
            <person name="Petzold A."/>
            <person name="Susuki M."/>
            <person name="Suzuki K.-i.T."/>
            <person name="Hayashi T."/>
            <person name="Toyoda A."/>
            <person name="Oliveira C."/>
            <person name="Osipova E."/>
            <person name="Leigh N.D."/>
            <person name="Simon A."/>
            <person name="Yun M.H."/>
        </authorList>
    </citation>
    <scope>NUCLEOTIDE SEQUENCE</scope>
    <source>
        <strain evidence="2">20211129_DDA</strain>
        <tissue evidence="2">Liver</tissue>
    </source>
</reference>
<feature type="region of interest" description="Disordered" evidence="1">
    <location>
        <begin position="1"/>
        <end position="44"/>
    </location>
</feature>
<accession>A0AAV7UXV0</accession>
<feature type="region of interest" description="Disordered" evidence="1">
    <location>
        <begin position="76"/>
        <end position="99"/>
    </location>
</feature>
<evidence type="ECO:0000313" key="2">
    <source>
        <dbReference type="EMBL" id="KAJ1192945.1"/>
    </source>
</evidence>
<dbReference type="Proteomes" id="UP001066276">
    <property type="component" value="Chromosome 2_2"/>
</dbReference>
<protein>
    <submittedName>
        <fullName evidence="2">Uncharacterized protein</fullName>
    </submittedName>
</protein>
<proteinExistence type="predicted"/>
<sequence>MRRNPQGTGPAALRQHPGPHGSPQSRAGCQKSGGGAGARPRVVSSPATAAGVDLEGRQLLHWFRCDPGVTKRVAASGDDAEMLGGRHRPPGGRWAPHTG</sequence>
<name>A0AAV7UXV0_PLEWA</name>
<comment type="caution">
    <text evidence="2">The sequence shown here is derived from an EMBL/GenBank/DDBJ whole genome shotgun (WGS) entry which is preliminary data.</text>
</comment>
<dbReference type="EMBL" id="JANPWB010000004">
    <property type="protein sequence ID" value="KAJ1192945.1"/>
    <property type="molecule type" value="Genomic_DNA"/>
</dbReference>
<keyword evidence="3" id="KW-1185">Reference proteome</keyword>